<dbReference type="GO" id="GO:0043811">
    <property type="term" value="F:phosphate:acyl-[acyl carrier protein] acyltransferase activity"/>
    <property type="evidence" value="ECO:0007669"/>
    <property type="project" value="UniProtKB-UniRule"/>
</dbReference>
<dbReference type="GO" id="GO:0006633">
    <property type="term" value="P:fatty acid biosynthetic process"/>
    <property type="evidence" value="ECO:0007669"/>
    <property type="project" value="UniProtKB-UniRule"/>
</dbReference>
<reference evidence="11 12" key="1">
    <citation type="journal article" date="2014" name="Genome Announc.">
        <title>Complete Genome Sequence of Hyphomicrobium nitrativorans Strain NL23, a Denitrifying Bacterium Isolated from Biofilm of a Methanol-Fed Denitrification System Treating Seawater at the Montreal Biodome.</title>
        <authorList>
            <person name="Martineau C."/>
            <person name="Villeneuve C."/>
            <person name="Mauffrey F."/>
            <person name="Villemur R."/>
        </authorList>
    </citation>
    <scope>NUCLEOTIDE SEQUENCE [LARGE SCALE GENOMIC DNA]</scope>
    <source>
        <strain evidence="11">NL23</strain>
    </source>
</reference>
<evidence type="ECO:0000256" key="4">
    <source>
        <dbReference type="ARBA" id="ARBA00022679"/>
    </source>
</evidence>
<proteinExistence type="inferred from homology"/>
<keyword evidence="7 10" id="KW-1208">Phospholipid metabolism</keyword>
<dbReference type="PIRSF" id="PIRSF002465">
    <property type="entry name" value="Phsphlp_syn_PlsX"/>
    <property type="match status" value="1"/>
</dbReference>
<gene>
    <name evidence="10" type="primary">plsX</name>
    <name evidence="11" type="ORF">W911_16925</name>
</gene>
<evidence type="ECO:0000256" key="10">
    <source>
        <dbReference type="HAMAP-Rule" id="MF_00019"/>
    </source>
</evidence>
<dbReference type="HAMAP" id="MF_00019">
    <property type="entry name" value="PlsX"/>
    <property type="match status" value="1"/>
</dbReference>
<dbReference type="Gene3D" id="3.40.718.10">
    <property type="entry name" value="Isopropylmalate Dehydrogenase"/>
    <property type="match status" value="1"/>
</dbReference>
<keyword evidence="3 10" id="KW-0444">Lipid biosynthesis</keyword>
<dbReference type="AlphaFoldDB" id="V5SFL9"/>
<dbReference type="RefSeq" id="WP_023788676.1">
    <property type="nucleotide sequence ID" value="NC_022997.1"/>
</dbReference>
<comment type="function">
    <text evidence="10">Catalyzes the reversible formation of acyl-phosphate (acyl-PO(4)) from acyl-[acyl-carrier-protein] (acyl-ACP). This enzyme utilizes acyl-ACP as fatty acyl donor, but not acyl-CoA.</text>
</comment>
<keyword evidence="6 10" id="KW-0594">Phospholipid biosynthesis</keyword>
<evidence type="ECO:0000313" key="11">
    <source>
        <dbReference type="EMBL" id="AHB49691.1"/>
    </source>
</evidence>
<accession>V5SFL9</accession>
<dbReference type="InterPro" id="IPR003664">
    <property type="entry name" value="FA_synthesis"/>
</dbReference>
<organism evidence="11 12">
    <name type="scientific">Hyphomicrobium nitrativorans NL23</name>
    <dbReference type="NCBI Taxonomy" id="1029756"/>
    <lineage>
        <taxon>Bacteria</taxon>
        <taxon>Pseudomonadati</taxon>
        <taxon>Pseudomonadota</taxon>
        <taxon>Alphaproteobacteria</taxon>
        <taxon>Hyphomicrobiales</taxon>
        <taxon>Hyphomicrobiaceae</taxon>
        <taxon>Hyphomicrobium</taxon>
    </lineage>
</organism>
<dbReference type="InterPro" id="IPR012281">
    <property type="entry name" value="Phospholipid_synth_PlsX-like"/>
</dbReference>
<keyword evidence="2 10" id="KW-0963">Cytoplasm</keyword>
<evidence type="ECO:0000256" key="5">
    <source>
        <dbReference type="ARBA" id="ARBA00023098"/>
    </source>
</evidence>
<protein>
    <recommendedName>
        <fullName evidence="8 10">Phosphate acyltransferase</fullName>
        <ecNumber evidence="8 10">2.3.1.274</ecNumber>
    </recommendedName>
    <alternativeName>
        <fullName evidence="10">Acyl-ACP phosphotransacylase</fullName>
    </alternativeName>
    <alternativeName>
        <fullName evidence="10">Acyl-[acyl-carrier-protein]--phosphate acyltransferase</fullName>
    </alternativeName>
    <alternativeName>
        <fullName evidence="10">Phosphate-acyl-ACP acyltransferase</fullName>
    </alternativeName>
</protein>
<dbReference type="UniPathway" id="UPA00085"/>
<comment type="pathway">
    <text evidence="10">Lipid metabolism; phospholipid metabolism.</text>
</comment>
<keyword evidence="5 10" id="KW-0443">Lipid metabolism</keyword>
<dbReference type="GO" id="GO:0008654">
    <property type="term" value="P:phospholipid biosynthetic process"/>
    <property type="evidence" value="ECO:0007669"/>
    <property type="project" value="UniProtKB-KW"/>
</dbReference>
<evidence type="ECO:0000313" key="12">
    <source>
        <dbReference type="Proteomes" id="UP000018542"/>
    </source>
</evidence>
<dbReference type="NCBIfam" id="TIGR00182">
    <property type="entry name" value="plsX"/>
    <property type="match status" value="1"/>
</dbReference>
<evidence type="ECO:0000256" key="7">
    <source>
        <dbReference type="ARBA" id="ARBA00023264"/>
    </source>
</evidence>
<evidence type="ECO:0000256" key="6">
    <source>
        <dbReference type="ARBA" id="ARBA00023209"/>
    </source>
</evidence>
<comment type="subcellular location">
    <subcellularLocation>
        <location evidence="10">Cytoplasm</location>
    </subcellularLocation>
    <text evidence="10">Associated with the membrane possibly through PlsY.</text>
</comment>
<comment type="similarity">
    <text evidence="10">Belongs to the PlsX family.</text>
</comment>
<evidence type="ECO:0000256" key="3">
    <source>
        <dbReference type="ARBA" id="ARBA00022516"/>
    </source>
</evidence>
<dbReference type="PATRIC" id="fig|1029756.8.peg.3524"/>
<dbReference type="Proteomes" id="UP000018542">
    <property type="component" value="Chromosome"/>
</dbReference>
<dbReference type="PANTHER" id="PTHR30100">
    <property type="entry name" value="FATTY ACID/PHOSPHOLIPID SYNTHESIS PROTEIN PLSX"/>
    <property type="match status" value="1"/>
</dbReference>
<keyword evidence="4 10" id="KW-0808">Transferase</keyword>
<dbReference type="SUPFAM" id="SSF53659">
    <property type="entry name" value="Isocitrate/Isopropylmalate dehydrogenase-like"/>
    <property type="match status" value="1"/>
</dbReference>
<comment type="catalytic activity">
    <reaction evidence="1 10">
        <text>a fatty acyl-[ACP] + phosphate = an acyl phosphate + holo-[ACP]</text>
        <dbReference type="Rhea" id="RHEA:42292"/>
        <dbReference type="Rhea" id="RHEA-COMP:9685"/>
        <dbReference type="Rhea" id="RHEA-COMP:14125"/>
        <dbReference type="ChEBI" id="CHEBI:43474"/>
        <dbReference type="ChEBI" id="CHEBI:59918"/>
        <dbReference type="ChEBI" id="CHEBI:64479"/>
        <dbReference type="ChEBI" id="CHEBI:138651"/>
        <dbReference type="EC" id="2.3.1.274"/>
    </reaction>
</comment>
<evidence type="ECO:0000256" key="9">
    <source>
        <dbReference type="ARBA" id="ARBA00046608"/>
    </source>
</evidence>
<dbReference type="PANTHER" id="PTHR30100:SF1">
    <property type="entry name" value="PHOSPHATE ACYLTRANSFERASE"/>
    <property type="match status" value="1"/>
</dbReference>
<comment type="subunit">
    <text evidence="9 10">Homodimer. Probably interacts with PlsY.</text>
</comment>
<dbReference type="GO" id="GO:0005737">
    <property type="term" value="C:cytoplasm"/>
    <property type="evidence" value="ECO:0007669"/>
    <property type="project" value="UniProtKB-SubCell"/>
</dbReference>
<sequence>MGQQRTLALDAMGGDHGPEVIVPGAAISLERHPGLSFILVGDEARIAPVLAAHPALAARSRIVHTTQVVAMNEKPSQALRRGKGSSMWLALDAVRTGEAAAAVSAGNTGALMAMAKLILRPMKGIERPAIAALWPTINAECIVLDVGANIGATSRQLTDFTLMGAAMARALFHVERPTASLLNVGVEEVKGAEEVKEAHALLKAVELPLDYRGFIEGNEIGQGKVDVVVVEGFAGNIALKTAEGTARQIGQYVKDAMMRTWLSRAGAFLARGGFRVLKEKIDPRRINGGTFLGLNGIAVKSHGGTDALGFASAVDLGYEMSVSGLIERLAADLETFHHRLDTVSEAPRQEGTAPAPGS</sequence>
<dbReference type="Pfam" id="PF02504">
    <property type="entry name" value="FA_synthesis"/>
    <property type="match status" value="1"/>
</dbReference>
<keyword evidence="11" id="KW-0012">Acyltransferase</keyword>
<evidence type="ECO:0000256" key="8">
    <source>
        <dbReference type="ARBA" id="ARBA00024069"/>
    </source>
</evidence>
<dbReference type="EMBL" id="CP006912">
    <property type="protein sequence ID" value="AHB49691.1"/>
    <property type="molecule type" value="Genomic_DNA"/>
</dbReference>
<dbReference type="STRING" id="1029756.W911_16925"/>
<name>V5SFL9_9HYPH</name>
<keyword evidence="12" id="KW-1185">Reference proteome</keyword>
<dbReference type="KEGG" id="hni:W911_16925"/>
<dbReference type="HOGENOM" id="CLU_039379_1_0_5"/>
<dbReference type="OrthoDB" id="9806408at2"/>
<evidence type="ECO:0000256" key="1">
    <source>
        <dbReference type="ARBA" id="ARBA00001232"/>
    </source>
</evidence>
<evidence type="ECO:0000256" key="2">
    <source>
        <dbReference type="ARBA" id="ARBA00022490"/>
    </source>
</evidence>
<dbReference type="EC" id="2.3.1.274" evidence="8 10"/>